<dbReference type="PANTHER" id="PTHR11250">
    <property type="entry name" value="TACHYKININ"/>
    <property type="match status" value="1"/>
</dbReference>
<evidence type="ECO:0000313" key="8">
    <source>
        <dbReference type="EMBL" id="KAG5855081.1"/>
    </source>
</evidence>
<proteinExistence type="inferred from homology"/>
<evidence type="ECO:0000256" key="2">
    <source>
        <dbReference type="ARBA" id="ARBA00007518"/>
    </source>
</evidence>
<keyword evidence="9" id="KW-1185">Reference proteome</keyword>
<dbReference type="Proteomes" id="UP001044222">
    <property type="component" value="Unassembled WGS sequence"/>
</dbReference>
<organism evidence="8 9">
    <name type="scientific">Anguilla anguilla</name>
    <name type="common">European freshwater eel</name>
    <name type="synonym">Muraena anguilla</name>
    <dbReference type="NCBI Taxonomy" id="7936"/>
    <lineage>
        <taxon>Eukaryota</taxon>
        <taxon>Metazoa</taxon>
        <taxon>Chordata</taxon>
        <taxon>Craniata</taxon>
        <taxon>Vertebrata</taxon>
        <taxon>Euteleostomi</taxon>
        <taxon>Actinopterygii</taxon>
        <taxon>Neopterygii</taxon>
        <taxon>Teleostei</taxon>
        <taxon>Anguilliformes</taxon>
        <taxon>Anguillidae</taxon>
        <taxon>Anguilla</taxon>
    </lineage>
</organism>
<dbReference type="EMBL" id="JAFIRN010000002">
    <property type="protein sequence ID" value="KAG5855081.1"/>
    <property type="molecule type" value="Genomic_DNA"/>
</dbReference>
<comment type="similarity">
    <text evidence="2">Belongs to the tachykinin family.</text>
</comment>
<sequence length="111" mass="12904">MDIWKLIVLIVSFFALIYCTQGSSPSYEKKYWSAEGWKDEPSESRLAGRVVDLIKRSKSQQFYGLMGRRSGVPVPVRLGRKRTKGEMFVGLMGRRSSSGEFQEEWDKHQFY</sequence>
<comment type="caution">
    <text evidence="8">The sequence shown here is derived from an EMBL/GenBank/DDBJ whole genome shotgun (WGS) entry which is preliminary data.</text>
</comment>
<name>A0A9D3MWD4_ANGAN</name>
<dbReference type="InterPro" id="IPR013055">
    <property type="entry name" value="Tachy_Neuro_lke_CS"/>
</dbReference>
<dbReference type="PROSITE" id="PS00267">
    <property type="entry name" value="TACHYKININ"/>
    <property type="match status" value="2"/>
</dbReference>
<evidence type="ECO:0000256" key="1">
    <source>
        <dbReference type="ARBA" id="ARBA00004613"/>
    </source>
</evidence>
<evidence type="ECO:0000256" key="6">
    <source>
        <dbReference type="ARBA" id="ARBA00022815"/>
    </source>
</evidence>
<evidence type="ECO:0000256" key="3">
    <source>
        <dbReference type="ARBA" id="ARBA00022525"/>
    </source>
</evidence>
<feature type="chain" id="PRO_5038629271" evidence="7">
    <location>
        <begin position="23"/>
        <end position="111"/>
    </location>
</feature>
<accession>A0A9D3MWD4</accession>
<dbReference type="PANTHER" id="PTHR11250:SF5">
    <property type="entry name" value="PROTACHYKININ-1-LIKE ISOFORM X1-RELATED"/>
    <property type="match status" value="1"/>
</dbReference>
<comment type="subcellular location">
    <subcellularLocation>
        <location evidence="1">Secreted</location>
    </subcellularLocation>
</comment>
<keyword evidence="5 7" id="KW-0732">Signal</keyword>
<dbReference type="GO" id="GO:0005576">
    <property type="term" value="C:extracellular region"/>
    <property type="evidence" value="ECO:0007669"/>
    <property type="project" value="UniProtKB-SubCell"/>
</dbReference>
<dbReference type="AlphaFoldDB" id="A0A9D3MWD4"/>
<keyword evidence="6" id="KW-0027">Amidation</keyword>
<evidence type="ECO:0000313" key="9">
    <source>
        <dbReference type="Proteomes" id="UP001044222"/>
    </source>
</evidence>
<keyword evidence="3" id="KW-0964">Secreted</keyword>
<protein>
    <submittedName>
        <fullName evidence="8">Uncharacterized protein</fullName>
    </submittedName>
</protein>
<reference evidence="8" key="1">
    <citation type="submission" date="2021-01" db="EMBL/GenBank/DDBJ databases">
        <title>A chromosome-scale assembly of European eel, Anguilla anguilla.</title>
        <authorList>
            <person name="Henkel C."/>
            <person name="Jong-Raadsen S.A."/>
            <person name="Dufour S."/>
            <person name="Weltzien F.-A."/>
            <person name="Palstra A.P."/>
            <person name="Pelster B."/>
            <person name="Spaink H.P."/>
            <person name="Van Den Thillart G.E."/>
            <person name="Jansen H."/>
            <person name="Zahm M."/>
            <person name="Klopp C."/>
            <person name="Cedric C."/>
            <person name="Louis A."/>
            <person name="Berthelot C."/>
            <person name="Parey E."/>
            <person name="Roest Crollius H."/>
            <person name="Montfort J."/>
            <person name="Robinson-Rechavi M."/>
            <person name="Bucao C."/>
            <person name="Bouchez O."/>
            <person name="Gislard M."/>
            <person name="Lluch J."/>
            <person name="Milhes M."/>
            <person name="Lampietro C."/>
            <person name="Lopez Roques C."/>
            <person name="Donnadieu C."/>
            <person name="Braasch I."/>
            <person name="Desvignes T."/>
            <person name="Postlethwait J."/>
            <person name="Bobe J."/>
            <person name="Guiguen Y."/>
            <person name="Dirks R."/>
        </authorList>
    </citation>
    <scope>NUCLEOTIDE SEQUENCE</scope>
    <source>
        <strain evidence="8">Tag_6206</strain>
        <tissue evidence="8">Liver</tissue>
    </source>
</reference>
<evidence type="ECO:0000256" key="4">
    <source>
        <dbReference type="ARBA" id="ARBA00022685"/>
    </source>
</evidence>
<gene>
    <name evidence="8" type="ORF">ANANG_G00045170</name>
</gene>
<evidence type="ECO:0000256" key="7">
    <source>
        <dbReference type="SAM" id="SignalP"/>
    </source>
</evidence>
<keyword evidence="4" id="KW-0165">Cleavage on pair of basic residues</keyword>
<feature type="signal peptide" evidence="7">
    <location>
        <begin position="1"/>
        <end position="22"/>
    </location>
</feature>
<evidence type="ECO:0000256" key="5">
    <source>
        <dbReference type="ARBA" id="ARBA00022729"/>
    </source>
</evidence>